<dbReference type="Proteomes" id="UP000308197">
    <property type="component" value="Unassembled WGS sequence"/>
</dbReference>
<protein>
    <submittedName>
        <fullName evidence="2">Uncharacterized protein</fullName>
    </submittedName>
</protein>
<keyword evidence="3" id="KW-1185">Reference proteome</keyword>
<dbReference type="AlphaFoldDB" id="A0A5C3PDU0"/>
<reference evidence="2 3" key="1">
    <citation type="journal article" date="2019" name="Nat. Ecol. Evol.">
        <title>Megaphylogeny resolves global patterns of mushroom evolution.</title>
        <authorList>
            <person name="Varga T."/>
            <person name="Krizsan K."/>
            <person name="Foldi C."/>
            <person name="Dima B."/>
            <person name="Sanchez-Garcia M."/>
            <person name="Sanchez-Ramirez S."/>
            <person name="Szollosi G.J."/>
            <person name="Szarkandi J.G."/>
            <person name="Papp V."/>
            <person name="Albert L."/>
            <person name="Andreopoulos W."/>
            <person name="Angelini C."/>
            <person name="Antonin V."/>
            <person name="Barry K.W."/>
            <person name="Bougher N.L."/>
            <person name="Buchanan P."/>
            <person name="Buyck B."/>
            <person name="Bense V."/>
            <person name="Catcheside P."/>
            <person name="Chovatia M."/>
            <person name="Cooper J."/>
            <person name="Damon W."/>
            <person name="Desjardin D."/>
            <person name="Finy P."/>
            <person name="Geml J."/>
            <person name="Haridas S."/>
            <person name="Hughes K."/>
            <person name="Justo A."/>
            <person name="Karasinski D."/>
            <person name="Kautmanova I."/>
            <person name="Kiss B."/>
            <person name="Kocsube S."/>
            <person name="Kotiranta H."/>
            <person name="LaButti K.M."/>
            <person name="Lechner B.E."/>
            <person name="Liimatainen K."/>
            <person name="Lipzen A."/>
            <person name="Lukacs Z."/>
            <person name="Mihaltcheva S."/>
            <person name="Morgado L.N."/>
            <person name="Niskanen T."/>
            <person name="Noordeloos M.E."/>
            <person name="Ohm R.A."/>
            <person name="Ortiz-Santana B."/>
            <person name="Ovrebo C."/>
            <person name="Racz N."/>
            <person name="Riley R."/>
            <person name="Savchenko A."/>
            <person name="Shiryaev A."/>
            <person name="Soop K."/>
            <person name="Spirin V."/>
            <person name="Szebenyi C."/>
            <person name="Tomsovsky M."/>
            <person name="Tulloss R.E."/>
            <person name="Uehling J."/>
            <person name="Grigoriev I.V."/>
            <person name="Vagvolgyi C."/>
            <person name="Papp T."/>
            <person name="Martin F.M."/>
            <person name="Miettinen O."/>
            <person name="Hibbett D.S."/>
            <person name="Nagy L.G."/>
        </authorList>
    </citation>
    <scope>NUCLEOTIDE SEQUENCE [LARGE SCALE GENOMIC DNA]</scope>
    <source>
        <strain evidence="2 3">HHB13444</strain>
    </source>
</reference>
<evidence type="ECO:0000313" key="2">
    <source>
        <dbReference type="EMBL" id="TFK87736.1"/>
    </source>
</evidence>
<organism evidence="2 3">
    <name type="scientific">Polyporus arcularius HHB13444</name>
    <dbReference type="NCBI Taxonomy" id="1314778"/>
    <lineage>
        <taxon>Eukaryota</taxon>
        <taxon>Fungi</taxon>
        <taxon>Dikarya</taxon>
        <taxon>Basidiomycota</taxon>
        <taxon>Agaricomycotina</taxon>
        <taxon>Agaricomycetes</taxon>
        <taxon>Polyporales</taxon>
        <taxon>Polyporaceae</taxon>
        <taxon>Polyporus</taxon>
    </lineage>
</organism>
<evidence type="ECO:0000313" key="3">
    <source>
        <dbReference type="Proteomes" id="UP000308197"/>
    </source>
</evidence>
<feature type="compositionally biased region" description="Low complexity" evidence="1">
    <location>
        <begin position="7"/>
        <end position="18"/>
    </location>
</feature>
<gene>
    <name evidence="2" type="ORF">K466DRAFT_653004</name>
</gene>
<evidence type="ECO:0000256" key="1">
    <source>
        <dbReference type="SAM" id="MobiDB-lite"/>
    </source>
</evidence>
<dbReference type="InParanoid" id="A0A5C3PDU0"/>
<accession>A0A5C3PDU0</accession>
<name>A0A5C3PDU0_9APHY</name>
<sequence length="131" mass="13871">MNSPGRTSPTLSESSSDSPDNEIEEFPRGIAEEPTPFVSQGPIAPFGSGFATAAAKRRLPGGMMFGGMGARDPKSRRKDIRSGGGIWDQGASSRNQRGDDLVDQGLVDQLRVQFGDPFDETLVKNTASAGN</sequence>
<dbReference type="EMBL" id="ML211141">
    <property type="protein sequence ID" value="TFK87736.1"/>
    <property type="molecule type" value="Genomic_DNA"/>
</dbReference>
<feature type="region of interest" description="Disordered" evidence="1">
    <location>
        <begin position="1"/>
        <end position="102"/>
    </location>
</feature>
<proteinExistence type="predicted"/>